<comment type="caution">
    <text evidence="19">The sequence shown here is derived from an EMBL/GenBank/DDBJ whole genome shotgun (WGS) entry which is preliminary data.</text>
</comment>
<feature type="repeat" description="WD" evidence="15">
    <location>
        <begin position="527"/>
        <end position="568"/>
    </location>
</feature>
<dbReference type="Pfam" id="PF04053">
    <property type="entry name" value="B-prop_COPA_B_2nd"/>
    <property type="match status" value="1"/>
</dbReference>
<dbReference type="InterPro" id="IPR015943">
    <property type="entry name" value="WD40/YVTN_repeat-like_dom_sf"/>
</dbReference>
<evidence type="ECO:0000256" key="8">
    <source>
        <dbReference type="ARBA" id="ARBA00022892"/>
    </source>
</evidence>
<evidence type="ECO:0000259" key="18">
    <source>
        <dbReference type="Pfam" id="PF23953"/>
    </source>
</evidence>
<evidence type="ECO:0000256" key="15">
    <source>
        <dbReference type="PROSITE-ProRule" id="PRU00221"/>
    </source>
</evidence>
<dbReference type="PANTHER" id="PTHR19876:SF2">
    <property type="entry name" value="COATOMER SUBUNIT BETA"/>
    <property type="match status" value="1"/>
</dbReference>
<evidence type="ECO:0000256" key="14">
    <source>
        <dbReference type="ARBA" id="ARBA00032920"/>
    </source>
</evidence>
<feature type="compositionally biased region" description="Basic and acidic residues" evidence="16">
    <location>
        <begin position="1156"/>
        <end position="1167"/>
    </location>
</feature>
<accession>A0A2T9ZJ72</accession>
<dbReference type="PROSITE" id="PS50082">
    <property type="entry name" value="WD_REPEATS_2"/>
    <property type="match status" value="4"/>
</dbReference>
<dbReference type="GO" id="GO:0006890">
    <property type="term" value="P:retrograde vesicle-mediated transport, Golgi to endoplasmic reticulum"/>
    <property type="evidence" value="ECO:0007669"/>
    <property type="project" value="TreeGrafter"/>
</dbReference>
<comment type="subcellular location">
    <subcellularLocation>
        <location evidence="2">Cytoplasmic vesicle</location>
        <location evidence="2">COPI-coated vesicle membrane</location>
        <topology evidence="2">Peripheral membrane protein</topology>
        <orientation evidence="2">Cytoplasmic side</orientation>
    </subcellularLocation>
    <subcellularLocation>
        <location evidence="1">Golgi apparatus membrane</location>
        <topology evidence="1">Peripheral membrane protein</topology>
        <orientation evidence="1">Cytoplasmic side</orientation>
    </subcellularLocation>
</comment>
<organism evidence="19 20">
    <name type="scientific">Smittium megazygosporum</name>
    <dbReference type="NCBI Taxonomy" id="133381"/>
    <lineage>
        <taxon>Eukaryota</taxon>
        <taxon>Fungi</taxon>
        <taxon>Fungi incertae sedis</taxon>
        <taxon>Zoopagomycota</taxon>
        <taxon>Kickxellomycotina</taxon>
        <taxon>Harpellomycetes</taxon>
        <taxon>Harpellales</taxon>
        <taxon>Legeriomycetaceae</taxon>
        <taxon>Smittium</taxon>
    </lineage>
</organism>
<dbReference type="InterPro" id="IPR020472">
    <property type="entry name" value="WD40_PAC1"/>
</dbReference>
<dbReference type="PANTHER" id="PTHR19876">
    <property type="entry name" value="COATOMER"/>
    <property type="match status" value="1"/>
</dbReference>
<dbReference type="GO" id="GO:0030126">
    <property type="term" value="C:COPI vesicle coat"/>
    <property type="evidence" value="ECO:0007669"/>
    <property type="project" value="TreeGrafter"/>
</dbReference>
<reference evidence="19 20" key="1">
    <citation type="journal article" date="2018" name="MBio">
        <title>Comparative Genomics Reveals the Core Gene Toolbox for the Fungus-Insect Symbiosis.</title>
        <authorList>
            <person name="Wang Y."/>
            <person name="Stata M."/>
            <person name="Wang W."/>
            <person name="Stajich J.E."/>
            <person name="White M.M."/>
            <person name="Moncalvo J.M."/>
        </authorList>
    </citation>
    <scope>NUCLEOTIDE SEQUENCE [LARGE SCALE GENOMIC DNA]</scope>
    <source>
        <strain evidence="19 20">SC-DP-2</strain>
    </source>
</reference>
<keyword evidence="10" id="KW-0333">Golgi apparatus</keyword>
<evidence type="ECO:0000256" key="13">
    <source>
        <dbReference type="ARBA" id="ARBA00025536"/>
    </source>
</evidence>
<dbReference type="InterPro" id="IPR036322">
    <property type="entry name" value="WD40_repeat_dom_sf"/>
</dbReference>
<dbReference type="Gene3D" id="2.130.10.10">
    <property type="entry name" value="YVTN repeat-like/Quinoprotein amine dehydrogenase"/>
    <property type="match status" value="1"/>
</dbReference>
<dbReference type="InterPro" id="IPR050844">
    <property type="entry name" value="Coatomer_complex_subunit"/>
</dbReference>
<comment type="function">
    <text evidence="13">The coatomer is a cytosolic protein complex that binds to dilysine motifs and reversibly associates with Golgi non-clathrin-coated vesicles, which further mediate biosynthetic protein transport from the ER, via the Golgi up to the trans Golgi network. Coatomer complex is required for budding from Golgi membranes, and is essential for the retrograde Golgi-to-ER transport of dilysine-tagged proteins.</text>
</comment>
<dbReference type="PROSITE" id="PS50294">
    <property type="entry name" value="WD_REPEATS_REGION"/>
    <property type="match status" value="4"/>
</dbReference>
<keyword evidence="9" id="KW-0653">Protein transport</keyword>
<feature type="domain" description="COPA/B second beta-propeller" evidence="17">
    <location>
        <begin position="621"/>
        <end position="881"/>
    </location>
</feature>
<evidence type="ECO:0000256" key="12">
    <source>
        <dbReference type="ARBA" id="ARBA00023329"/>
    </source>
</evidence>
<feature type="repeat" description="WD" evidence="15">
    <location>
        <begin position="397"/>
        <end position="429"/>
    </location>
</feature>
<dbReference type="Gene3D" id="1.25.40.470">
    <property type="match status" value="1"/>
</dbReference>
<keyword evidence="7" id="KW-0677">Repeat</keyword>
<evidence type="ECO:0000256" key="16">
    <source>
        <dbReference type="SAM" id="MobiDB-lite"/>
    </source>
</evidence>
<evidence type="ECO:0000259" key="17">
    <source>
        <dbReference type="Pfam" id="PF04053"/>
    </source>
</evidence>
<protein>
    <recommendedName>
        <fullName evidence="14">Beta'-coat protein</fullName>
    </recommendedName>
</protein>
<dbReference type="InterPro" id="IPR056176">
    <property type="entry name" value="TPR_COPA_B"/>
</dbReference>
<evidence type="ECO:0000256" key="7">
    <source>
        <dbReference type="ARBA" id="ARBA00022737"/>
    </source>
</evidence>
<dbReference type="FunFam" id="2.130.10.10:FF:000016">
    <property type="entry name" value="Coatomer alpha subunit, putative"/>
    <property type="match status" value="1"/>
</dbReference>
<evidence type="ECO:0000256" key="4">
    <source>
        <dbReference type="ARBA" id="ARBA00022448"/>
    </source>
</evidence>
<dbReference type="CDD" id="cd22947">
    <property type="entry name" value="Coatomer_WDAD_beta-like"/>
    <property type="match status" value="1"/>
</dbReference>
<evidence type="ECO:0000256" key="3">
    <source>
        <dbReference type="ARBA" id="ARBA00010844"/>
    </source>
</evidence>
<keyword evidence="4" id="KW-0813">Transport</keyword>
<evidence type="ECO:0000256" key="2">
    <source>
        <dbReference type="ARBA" id="ARBA00004347"/>
    </source>
</evidence>
<feature type="region of interest" description="Disordered" evidence="16">
    <location>
        <begin position="1156"/>
        <end position="1178"/>
    </location>
</feature>
<keyword evidence="8" id="KW-0931">ER-Golgi transport</keyword>
<sequence>MSQSSIINIRETDCLVYFQSPFPFFSLRKPDPDLNFNVLNAYPIKMPDIRRQILDVLNSQVTELSEKNEFYVIRDLIKEINFAFSVQKIFEQESHHFLEPTRSSLSKSQLVNPTFYQVECSFINKFEFFSALSNFHSSQEFAVFKPKIEIMMFHSSSFNFSESWKVEGEDALGSLSNFIMSKINPFSGGSKITLIFENLLHLPSNIKVYLKFCPTEDHQKLCRALGEKPIQDIRFCIRNIDFCVLDLIQTQSQNIHQQDEWKKYFNFYFLKYMSIDNPQILSIKFKCSQQIIDKWNKGNESKRGVKLDIKRKLLARTERIKCIDMHPSEPWILASLYNGKAYIWNYETQNQVKTFEICNFPVRAGRFVERKNWIVTGSDDLQIRVFNYNTHERVISFEAHQDYIRALAVHPSSPYLLSGSDDMSIKLWDWEKKWQCIRIFEGHQYFVMGISINPKDTNTFASASLDKTIKVWNLGSSTPNFTLQGHEKGVNVVDYYFGNEKPLLISGADDFTARIWDYQNNSCIRKLEGHSQNVIVSSFHPSIPIIYTAGEDGSLKIWNSNNYRLETTLNYGLGRIWTAAATAKDNLLAIGADEGLVVLSLGTDEAVISMDSNGRTIWAKQNEIFSTNVKNSNDAIVDGEMIPVVVKNLGNCEIYPQMLHHSPNGRFVVVCGDGEYIIYTALAWRNKSFGNGLEFAWAQNSTDYAVRDGSRSIKIYRQFKERPIEHTGNLSNLDYSVEQIFGGSLLSVRSTGDTFNLYDWETGKLVRRIDVAAQSVFWSESGDIFVVVTPESFYVLSFNINALSSGAQVGDEGIEDAVELITEISEPVVSGCWIGSCFIYTTSSNKLNYLVGDQTYTIAHLSSSMKLLGYISRDNRVYLSDKNMTIISYSLPLGVIEYQTAILRSDFDLATEILASIPLEVRPRLARFLEAEGHKQMALDITTDPEQQFDLAIQLGNIELASELAEQSAAEAKWRIVADLALSSYRFEIAETAMKKAKDYNSLLLLYTSSGNYSGIEELSIIAANSDIPRLEFTCYLLMQKPEKCIQILNRLEKFSDSAVFARAYLPDMISQSVDDWKKTLISQNKPKSAQALADPASYPNLFTSFDESLKAKAVSDQLNECKISSKEFSSYSGALKSNIIQELNSDNTLLSNFLKENKPSMEHEVEPEPESSEVDQL</sequence>
<keyword evidence="5" id="KW-0963">Cytoplasm</keyword>
<dbReference type="InterPro" id="IPR001680">
    <property type="entry name" value="WD40_rpt"/>
</dbReference>
<keyword evidence="6 15" id="KW-0853">WD repeat</keyword>
<dbReference type="GO" id="GO:0006891">
    <property type="term" value="P:intra-Golgi vesicle-mediated transport"/>
    <property type="evidence" value="ECO:0007669"/>
    <property type="project" value="TreeGrafter"/>
</dbReference>
<dbReference type="STRING" id="133381.A0A2T9ZJ72"/>
<evidence type="ECO:0000256" key="11">
    <source>
        <dbReference type="ARBA" id="ARBA00023136"/>
    </source>
</evidence>
<comment type="similarity">
    <text evidence="3">Belongs to the WD repeat COPB2 family.</text>
</comment>
<evidence type="ECO:0000256" key="9">
    <source>
        <dbReference type="ARBA" id="ARBA00022927"/>
    </source>
</evidence>
<name>A0A2T9ZJ72_9FUNG</name>
<dbReference type="GO" id="GO:0005198">
    <property type="term" value="F:structural molecule activity"/>
    <property type="evidence" value="ECO:0007669"/>
    <property type="project" value="InterPro"/>
</dbReference>
<evidence type="ECO:0000256" key="10">
    <source>
        <dbReference type="ARBA" id="ARBA00023034"/>
    </source>
</evidence>
<feature type="compositionally biased region" description="Acidic residues" evidence="16">
    <location>
        <begin position="1168"/>
        <end position="1178"/>
    </location>
</feature>
<evidence type="ECO:0000313" key="20">
    <source>
        <dbReference type="Proteomes" id="UP000245609"/>
    </source>
</evidence>
<proteinExistence type="inferred from homology"/>
<dbReference type="FunFam" id="1.25.40.470:FF:000001">
    <property type="entry name" value="Coatomer subunit beta"/>
    <property type="match status" value="1"/>
</dbReference>
<dbReference type="SUPFAM" id="SSF63829">
    <property type="entry name" value="Calcium-dependent phosphotriesterase"/>
    <property type="match status" value="1"/>
</dbReference>
<dbReference type="SUPFAM" id="SSF50978">
    <property type="entry name" value="WD40 repeat-like"/>
    <property type="match status" value="1"/>
</dbReference>
<dbReference type="Pfam" id="PF23953">
    <property type="entry name" value="TPR_COPA_B"/>
    <property type="match status" value="1"/>
</dbReference>
<dbReference type="AlphaFoldDB" id="A0A2T9ZJ72"/>
<keyword evidence="20" id="KW-1185">Reference proteome</keyword>
<evidence type="ECO:0000313" key="19">
    <source>
        <dbReference type="EMBL" id="PVV04639.1"/>
    </source>
</evidence>
<feature type="repeat" description="WD" evidence="15">
    <location>
        <begin position="483"/>
        <end position="526"/>
    </location>
</feature>
<dbReference type="PRINTS" id="PR00320">
    <property type="entry name" value="GPROTEINBRPT"/>
</dbReference>
<dbReference type="SMART" id="SM00320">
    <property type="entry name" value="WD40"/>
    <property type="match status" value="6"/>
</dbReference>
<dbReference type="Proteomes" id="UP000245609">
    <property type="component" value="Unassembled WGS sequence"/>
</dbReference>
<dbReference type="EMBL" id="MBFS01000098">
    <property type="protein sequence ID" value="PVV04639.1"/>
    <property type="molecule type" value="Genomic_DNA"/>
</dbReference>
<gene>
    <name evidence="19" type="ORF">BB560_000847</name>
</gene>
<feature type="repeat" description="WD" evidence="15">
    <location>
        <begin position="440"/>
        <end position="482"/>
    </location>
</feature>
<dbReference type="CDD" id="cd00200">
    <property type="entry name" value="WD40"/>
    <property type="match status" value="1"/>
</dbReference>
<evidence type="ECO:0000256" key="6">
    <source>
        <dbReference type="ARBA" id="ARBA00022574"/>
    </source>
</evidence>
<dbReference type="GO" id="GO:0006886">
    <property type="term" value="P:intracellular protein transport"/>
    <property type="evidence" value="ECO:0007669"/>
    <property type="project" value="InterPro"/>
</dbReference>
<dbReference type="GO" id="GO:0000139">
    <property type="term" value="C:Golgi membrane"/>
    <property type="evidence" value="ECO:0007669"/>
    <property type="project" value="UniProtKB-SubCell"/>
</dbReference>
<keyword evidence="12" id="KW-0968">Cytoplasmic vesicle</keyword>
<dbReference type="Pfam" id="PF00400">
    <property type="entry name" value="WD40"/>
    <property type="match status" value="5"/>
</dbReference>
<evidence type="ECO:0000256" key="1">
    <source>
        <dbReference type="ARBA" id="ARBA00004255"/>
    </source>
</evidence>
<keyword evidence="11" id="KW-0472">Membrane</keyword>
<dbReference type="OrthoDB" id="10261470at2759"/>
<feature type="domain" description="COPA/B TPR" evidence="18">
    <location>
        <begin position="898"/>
        <end position="1078"/>
    </location>
</feature>
<dbReference type="InterPro" id="IPR006692">
    <property type="entry name" value="Beta-prop_COPA/B_2nd"/>
</dbReference>
<dbReference type="GO" id="GO:0006888">
    <property type="term" value="P:endoplasmic reticulum to Golgi vesicle-mediated transport"/>
    <property type="evidence" value="ECO:0007669"/>
    <property type="project" value="TreeGrafter"/>
</dbReference>
<evidence type="ECO:0000256" key="5">
    <source>
        <dbReference type="ARBA" id="ARBA00022490"/>
    </source>
</evidence>